<dbReference type="Gene3D" id="3.40.50.300">
    <property type="entry name" value="P-loop containing nucleotide triphosphate hydrolases"/>
    <property type="match status" value="1"/>
</dbReference>
<protein>
    <submittedName>
        <fullName evidence="6">Pfs domain-containing protein</fullName>
    </submittedName>
</protein>
<dbReference type="EMBL" id="MOPA01000009">
    <property type="protein sequence ID" value="KAK1531486.1"/>
    <property type="molecule type" value="Genomic_DNA"/>
</dbReference>
<accession>A0ABQ9SAQ4</accession>
<dbReference type="Pfam" id="PF12796">
    <property type="entry name" value="Ank_2"/>
    <property type="match status" value="5"/>
</dbReference>
<feature type="repeat" description="ANK" evidence="3">
    <location>
        <begin position="984"/>
        <end position="1016"/>
    </location>
</feature>
<dbReference type="PROSITE" id="PS50088">
    <property type="entry name" value="ANK_REPEAT"/>
    <property type="match status" value="8"/>
</dbReference>
<dbReference type="SUPFAM" id="SSF48403">
    <property type="entry name" value="Ankyrin repeat"/>
    <property type="match status" value="3"/>
</dbReference>
<feature type="repeat" description="ANK" evidence="3">
    <location>
        <begin position="1254"/>
        <end position="1286"/>
    </location>
</feature>
<gene>
    <name evidence="6" type="ORF">CPAR01_11135</name>
</gene>
<dbReference type="GeneID" id="85379293"/>
<organism evidence="6 7">
    <name type="scientific">Colletotrichum paranaense</name>
    <dbReference type="NCBI Taxonomy" id="1914294"/>
    <lineage>
        <taxon>Eukaryota</taxon>
        <taxon>Fungi</taxon>
        <taxon>Dikarya</taxon>
        <taxon>Ascomycota</taxon>
        <taxon>Pezizomycotina</taxon>
        <taxon>Sordariomycetes</taxon>
        <taxon>Hypocreomycetidae</taxon>
        <taxon>Glomerellales</taxon>
        <taxon>Glomerellaceae</taxon>
        <taxon>Colletotrichum</taxon>
        <taxon>Colletotrichum acutatum species complex</taxon>
    </lineage>
</organism>
<feature type="repeat" description="ANK" evidence="3">
    <location>
        <begin position="1492"/>
        <end position="1524"/>
    </location>
</feature>
<dbReference type="PANTHER" id="PTHR24198">
    <property type="entry name" value="ANKYRIN REPEAT AND PROTEIN KINASE DOMAIN-CONTAINING PROTEIN"/>
    <property type="match status" value="1"/>
</dbReference>
<evidence type="ECO:0000313" key="7">
    <source>
        <dbReference type="Proteomes" id="UP001241169"/>
    </source>
</evidence>
<dbReference type="SMART" id="SM00248">
    <property type="entry name" value="ANK"/>
    <property type="match status" value="21"/>
</dbReference>
<dbReference type="PROSITE" id="PS50297">
    <property type="entry name" value="ANK_REP_REGION"/>
    <property type="match status" value="8"/>
</dbReference>
<keyword evidence="1" id="KW-0677">Repeat</keyword>
<evidence type="ECO:0000313" key="6">
    <source>
        <dbReference type="EMBL" id="KAK1531486.1"/>
    </source>
</evidence>
<dbReference type="Pfam" id="PF24883">
    <property type="entry name" value="NPHP3_N"/>
    <property type="match status" value="1"/>
</dbReference>
<keyword evidence="2 3" id="KW-0040">ANK repeat</keyword>
<comment type="caution">
    <text evidence="6">The sequence shown here is derived from an EMBL/GenBank/DDBJ whole genome shotgun (WGS) entry which is preliminary data.</text>
</comment>
<dbReference type="Gene3D" id="1.25.40.20">
    <property type="entry name" value="Ankyrin repeat-containing domain"/>
    <property type="match status" value="5"/>
</dbReference>
<sequence length="2026" mass="227262">MKADENELEQQSTEAAVKYWLSEAGKLQPEQRLLFQRGAEADSYEDYVSDLTRAVQNTTNSSKVSRLSRKMKPVCALVKSVAPLVASADQGSPFPPSLVIGGITCILSASNRVDDYQSKVIEKMEGVVDEIDSINQYRREGIFQDDPGIKACELNLATDIFRFCVRVAPVFYDEKGKERNGLSVAMKMQFKDFDTKFGDIMAHFKQHLRALENRRGLINNRWTKETHFGVKEMGLFMGENSQDKKEAMEEKLRQQKQDEDNERGEVSSTILQLLYTDYLAAQRRKELLDWLPFIDFGEFHDNAFERSVDGTGDWLTKNNNYKAWSDSSSSSMLWIRGKHGSGKSHLASCIIEKLLLEAKTALGNAVAFVYCTTTQSKTEMTLNNLLGSLLRQICRQLPPSQDVKDLISREDYSSKESPRRSDLKSGILKAISACHASSIIVDGLDECSKLNDSHFKEFCNFIASLVESSGTVTKIIVLSRPNYGEIDKIMENVSYIIDVDTGANHDDIEKFVSQTVSEINPEPSQEELNDFEEIKSKLVNNAAGMFLYVRLKVRDFGDLGNAEDIRASLEDTVEDLNDLYGHAINLILEKRSPFRERALMALLWITNSRRPLSKMELLEALSLKLKRNSIKSSQRLKSDYQICRQCADLITETGGFYYLIHGSLEDYLLSNSVGLSEYRALQSQAHDIIAEACLSYLNFDDFQKNRARAPSELFQLQQQYPLLHYASSQWGGHYKQASLLGDRGSEIRKLSLKLLSVDSLVHLCLKVINLHELAPEDLTPVEAYFDWKPTAVHLICALDLRSLVESIPRCVDLIDHFDHIGWAPIQYAVHFNSKDMCIWILETIQERQDKQALIDELVGDKYCLLHYVVDRNWDDVLRHLLSFNCNPDVRDNYGETPLHCAIQSGCHRSFEMLLAAGADVTIGSEDGTTPLIEAVGSGGLKFVKEILDKITDMTRSPTIASALNRQTQPDDVQRLELINHSRHNGENAFLLGCALGSGSVVKMLLEHGADIKALNAARKGETGLHVACTHGQCDVIDILLSRHEAIDLINAQDLEGCTPLHNTVYRRDLAVASKLLQHGAQPDLFNVHRFTPLAASILSGAYDFAEALIADYRVNALSGPDNNTALHCAARVGWSRILQIIPNMSIWSQTQHKKHTPLHVAAEKSQIEFMAEFINLPFAPEIFPLDKFGRTPLHTAAAVGALGVVELLLKTEPSSLLLKDEGQNLPLHLSACNGHLACTQLLTAADIINERNKYGCTPLWHACRGGHEDIVEYLVEQNADIDLCDIEGCSPVGIAIIHEQEQIATSLLARGAECQSRGPNGDTPLHNAAVKGSQASITHLIKAGCNPLIQDNYGATPLMRSMFGGWPEAVALLLSAAPKAAQIRDHQGRSCMHIATHLQSPQILEMLLVEDYGNHQSIDNLGFDAMCHAAERGAAVMIDILSKFGVPLSGVAGNSYSPLWLAAANGCSNFLREFLNREIDLEEDLRRCCGPRGADALNIAAKNGNMEATYVLLQLGADPTTTNRLGLSAIDYACNFNFLQSLLTAWLPTPRSLPSKPRLQALRTAIIEDCNRFTSMNVKDLTNPNTWSLWIILQDELALLNSRTSRQQLQLLVAIRFQAAPALVNCFYRCDWRPNKVSGNPIFLHFGKSRFHTLCNQCHQDYMGCVERGQTPLLKFFFNELERSTMPVLEVIQVSWNKQPDTLRMCLNSLEFIADWLEAITGAYPKCVKESRFSAQFYPFTLPGWSLTEVLKRVQVSELYRYRTRGDSKAKLRKWRVFNSNLKQDLSQLIPLQSPYSETPHVYQPGDSYIGINETGASPLETQNYFDEQGQLCNTIFKEISEHYTGLDLNTMDEITDMDSGSLPSNEAKSPAVSSSQEFESDVPFEAEFGIMRRVLGHDTTKFLAIFIPTGQRESILRDSAEELLTKLSFVYLKRQRLREESAEFKKTNNQIEAYELSWRLLHAILNIEYTQPVWDFWHERVSRENAEVIQDPGSSQQTEKAEQALGQKAGWYPRLASTYVAPRSS</sequence>
<dbReference type="InterPro" id="IPR002110">
    <property type="entry name" value="Ankyrin_rpt"/>
</dbReference>
<dbReference type="Proteomes" id="UP001241169">
    <property type="component" value="Unassembled WGS sequence"/>
</dbReference>
<dbReference type="InterPro" id="IPR027417">
    <property type="entry name" value="P-loop_NTPase"/>
</dbReference>
<feature type="repeat" description="ANK" evidence="3">
    <location>
        <begin position="1019"/>
        <end position="1051"/>
    </location>
</feature>
<reference evidence="6 7" key="1">
    <citation type="submission" date="2016-10" db="EMBL/GenBank/DDBJ databases">
        <title>The genome sequence of Colletotrichum fioriniae PJ7.</title>
        <authorList>
            <person name="Baroncelli R."/>
        </authorList>
    </citation>
    <scope>NUCLEOTIDE SEQUENCE [LARGE SCALE GENOMIC DNA]</scope>
    <source>
        <strain evidence="6 7">IMI 384185</strain>
    </source>
</reference>
<proteinExistence type="predicted"/>
<feature type="repeat" description="ANK" evidence="3">
    <location>
        <begin position="1320"/>
        <end position="1352"/>
    </location>
</feature>
<dbReference type="RefSeq" id="XP_060345742.1">
    <property type="nucleotide sequence ID" value="XM_060495394.1"/>
</dbReference>
<feature type="repeat" description="ANK" evidence="3">
    <location>
        <begin position="893"/>
        <end position="925"/>
    </location>
</feature>
<evidence type="ECO:0000256" key="4">
    <source>
        <dbReference type="SAM" id="MobiDB-lite"/>
    </source>
</evidence>
<evidence type="ECO:0000256" key="2">
    <source>
        <dbReference type="ARBA" id="ARBA00023043"/>
    </source>
</evidence>
<feature type="repeat" description="ANK" evidence="3">
    <location>
        <begin position="1055"/>
        <end position="1087"/>
    </location>
</feature>
<dbReference type="InterPro" id="IPR056884">
    <property type="entry name" value="NPHP3-like_N"/>
</dbReference>
<keyword evidence="7" id="KW-1185">Reference proteome</keyword>
<evidence type="ECO:0000256" key="1">
    <source>
        <dbReference type="ARBA" id="ARBA00022737"/>
    </source>
</evidence>
<evidence type="ECO:0000256" key="3">
    <source>
        <dbReference type="PROSITE-ProRule" id="PRU00023"/>
    </source>
</evidence>
<evidence type="ECO:0000259" key="5">
    <source>
        <dbReference type="Pfam" id="PF24883"/>
    </source>
</evidence>
<feature type="region of interest" description="Disordered" evidence="4">
    <location>
        <begin position="244"/>
        <end position="264"/>
    </location>
</feature>
<feature type="domain" description="Nephrocystin 3-like N-terminal" evidence="5">
    <location>
        <begin position="310"/>
        <end position="480"/>
    </location>
</feature>
<feature type="compositionally biased region" description="Basic and acidic residues" evidence="4">
    <location>
        <begin position="244"/>
        <end position="258"/>
    </location>
</feature>
<dbReference type="InterPro" id="IPR036770">
    <property type="entry name" value="Ankyrin_rpt-contain_sf"/>
</dbReference>
<dbReference type="SUPFAM" id="SSF52540">
    <property type="entry name" value="P-loop containing nucleoside triphosphate hydrolases"/>
    <property type="match status" value="1"/>
</dbReference>
<feature type="repeat" description="ANK" evidence="3">
    <location>
        <begin position="1188"/>
        <end position="1210"/>
    </location>
</feature>
<name>A0ABQ9SAQ4_9PEZI</name>
<dbReference type="PANTHER" id="PTHR24198:SF165">
    <property type="entry name" value="ANKYRIN REPEAT-CONTAINING PROTEIN-RELATED"/>
    <property type="match status" value="1"/>
</dbReference>